<dbReference type="KEGG" id="oxy:HCG48_18155"/>
<name>A0A6H1U598_9CYAN</name>
<feature type="transmembrane region" description="Helical" evidence="1">
    <location>
        <begin position="131"/>
        <end position="152"/>
    </location>
</feature>
<dbReference type="EMBL" id="CP051167">
    <property type="protein sequence ID" value="QIZ73815.1"/>
    <property type="molecule type" value="Genomic_DNA"/>
</dbReference>
<keyword evidence="4" id="KW-1185">Reference proteome</keyword>
<dbReference type="SUPFAM" id="SSF48317">
    <property type="entry name" value="Acid phosphatase/Vanadium-dependent haloperoxidase"/>
    <property type="match status" value="1"/>
</dbReference>
<evidence type="ECO:0000313" key="3">
    <source>
        <dbReference type="EMBL" id="QIZ73815.1"/>
    </source>
</evidence>
<proteinExistence type="predicted"/>
<dbReference type="AlphaFoldDB" id="A0A6H1U598"/>
<dbReference type="Gene3D" id="1.20.144.10">
    <property type="entry name" value="Phosphatidic acid phosphatase type 2/haloperoxidase"/>
    <property type="match status" value="2"/>
</dbReference>
<feature type="transmembrane region" description="Helical" evidence="1">
    <location>
        <begin position="164"/>
        <end position="184"/>
    </location>
</feature>
<dbReference type="Pfam" id="PF01569">
    <property type="entry name" value="PAP2"/>
    <property type="match status" value="1"/>
</dbReference>
<keyword evidence="1" id="KW-1133">Transmembrane helix</keyword>
<dbReference type="SMART" id="SM00014">
    <property type="entry name" value="acidPPc"/>
    <property type="match status" value="1"/>
</dbReference>
<keyword evidence="1" id="KW-0812">Transmembrane</keyword>
<dbReference type="CDD" id="cd03392">
    <property type="entry name" value="PAP2_like_2"/>
    <property type="match status" value="1"/>
</dbReference>
<feature type="domain" description="Phosphatidic acid phosphatase type 2/haloperoxidase" evidence="2">
    <location>
        <begin position="94"/>
        <end position="205"/>
    </location>
</feature>
<keyword evidence="1" id="KW-0472">Membrane</keyword>
<dbReference type="InterPro" id="IPR036938">
    <property type="entry name" value="PAP2/HPO_sf"/>
</dbReference>
<dbReference type="Proteomes" id="UP000500857">
    <property type="component" value="Chromosome"/>
</dbReference>
<dbReference type="InterPro" id="IPR000326">
    <property type="entry name" value="PAP2/HPO"/>
</dbReference>
<dbReference type="PANTHER" id="PTHR14969">
    <property type="entry name" value="SPHINGOSINE-1-PHOSPHATE PHOSPHOHYDROLASE"/>
    <property type="match status" value="1"/>
</dbReference>
<evidence type="ECO:0000259" key="2">
    <source>
        <dbReference type="SMART" id="SM00014"/>
    </source>
</evidence>
<evidence type="ECO:0000313" key="4">
    <source>
        <dbReference type="Proteomes" id="UP000500857"/>
    </source>
</evidence>
<protein>
    <submittedName>
        <fullName evidence="3">Phosphatase PAP2 family protein</fullName>
    </submittedName>
</protein>
<dbReference type="PANTHER" id="PTHR14969:SF13">
    <property type="entry name" value="AT30094P"/>
    <property type="match status" value="1"/>
</dbReference>
<feature type="transmembrane region" description="Helical" evidence="1">
    <location>
        <begin position="94"/>
        <end position="111"/>
    </location>
</feature>
<reference evidence="3 4" key="1">
    <citation type="submission" date="2020-04" db="EMBL/GenBank/DDBJ databases">
        <authorList>
            <person name="Basu S."/>
            <person name="Maruthanayagam V."/>
            <person name="Chakraborty S."/>
            <person name="Pramanik A."/>
            <person name="Mukherjee J."/>
            <person name="Brink B."/>
        </authorList>
    </citation>
    <scope>NUCLEOTIDE SEQUENCE [LARGE SCALE GENOMIC DNA]</scope>
    <source>
        <strain evidence="3 4">AP17</strain>
    </source>
</reference>
<feature type="transmembrane region" description="Helical" evidence="1">
    <location>
        <begin position="190"/>
        <end position="211"/>
    </location>
</feature>
<organism evidence="3 4">
    <name type="scientific">Oxynema aestuarii AP17</name>
    <dbReference type="NCBI Taxonomy" id="2064643"/>
    <lineage>
        <taxon>Bacteria</taxon>
        <taxon>Bacillati</taxon>
        <taxon>Cyanobacteriota</taxon>
        <taxon>Cyanophyceae</taxon>
        <taxon>Oscillatoriophycideae</taxon>
        <taxon>Oscillatoriales</taxon>
        <taxon>Oscillatoriaceae</taxon>
        <taxon>Oxynema</taxon>
        <taxon>Oxynema aestuarii</taxon>
    </lineage>
</organism>
<feature type="transmembrane region" description="Helical" evidence="1">
    <location>
        <begin position="61"/>
        <end position="82"/>
    </location>
</feature>
<evidence type="ECO:0000256" key="1">
    <source>
        <dbReference type="SAM" id="Phobius"/>
    </source>
</evidence>
<gene>
    <name evidence="3" type="ORF">HCG48_18155</name>
</gene>
<accession>A0A6H1U598</accession>
<sequence>MRSKLLSLLSTIRLLGLCAAAFSIWLFAEIADEVLEQETTTLDTQILLALKNLHSPLLDQIMTGITFLGEPISIISLCLLFGGILWKQGRRAEATTIAIAAGGSALLNYILKGIFSRSRPALWDRIVDVGYYSFPSGHAMVSLVMYGILGYLMATRFPKWRLAIAVLTMILVGAIGLSRLYLGVHWPTDVIAGYTAGIVWLVTCILSLQVWRIYRSAKANSQELNF</sequence>